<sequence length="170" mass="18682">MDAKTSLHNSSLDGINVRASGFDEPLHAENSKLDPYHFGDTKVKVEISLDFPSPSSMIVRDSQGFSVRINAKYPRSLPQCSNCGKFGHLLPKPLQKKAFHREGNMSGSFLHSRSKAKEVLVTEDLNAEASCSQQQGPQLEDVPPPLCTPEASRVLALHCLLLEWCLHASS</sequence>
<name>A0ABC8JM36_ERUVS</name>
<dbReference type="AlphaFoldDB" id="A0ABC8JM36"/>
<gene>
    <name evidence="1" type="ORF">ERUC_LOCUS12277</name>
</gene>
<evidence type="ECO:0000313" key="1">
    <source>
        <dbReference type="EMBL" id="CAH8331087.1"/>
    </source>
</evidence>
<comment type="caution">
    <text evidence="1">The sequence shown here is derived from an EMBL/GenBank/DDBJ whole genome shotgun (WGS) entry which is preliminary data.</text>
</comment>
<dbReference type="Proteomes" id="UP001642260">
    <property type="component" value="Unassembled WGS sequence"/>
</dbReference>
<proteinExistence type="predicted"/>
<dbReference type="EMBL" id="CAKOAT010116488">
    <property type="protein sequence ID" value="CAH8331087.1"/>
    <property type="molecule type" value="Genomic_DNA"/>
</dbReference>
<reference evidence="1 2" key="1">
    <citation type="submission" date="2022-03" db="EMBL/GenBank/DDBJ databases">
        <authorList>
            <person name="Macdonald S."/>
            <person name="Ahmed S."/>
            <person name="Newling K."/>
        </authorList>
    </citation>
    <scope>NUCLEOTIDE SEQUENCE [LARGE SCALE GENOMIC DNA]</scope>
</reference>
<keyword evidence="2" id="KW-1185">Reference proteome</keyword>
<accession>A0ABC8JM36</accession>
<organism evidence="1 2">
    <name type="scientific">Eruca vesicaria subsp. sativa</name>
    <name type="common">Garden rocket</name>
    <name type="synonym">Eruca sativa</name>
    <dbReference type="NCBI Taxonomy" id="29727"/>
    <lineage>
        <taxon>Eukaryota</taxon>
        <taxon>Viridiplantae</taxon>
        <taxon>Streptophyta</taxon>
        <taxon>Embryophyta</taxon>
        <taxon>Tracheophyta</taxon>
        <taxon>Spermatophyta</taxon>
        <taxon>Magnoliopsida</taxon>
        <taxon>eudicotyledons</taxon>
        <taxon>Gunneridae</taxon>
        <taxon>Pentapetalae</taxon>
        <taxon>rosids</taxon>
        <taxon>malvids</taxon>
        <taxon>Brassicales</taxon>
        <taxon>Brassicaceae</taxon>
        <taxon>Brassiceae</taxon>
        <taxon>Eruca</taxon>
    </lineage>
</organism>
<evidence type="ECO:0008006" key="3">
    <source>
        <dbReference type="Google" id="ProtNLM"/>
    </source>
</evidence>
<protein>
    <recommendedName>
        <fullName evidence="3">Zinc knuckle CX2CX4HX4C domain-containing protein</fullName>
    </recommendedName>
</protein>
<evidence type="ECO:0000313" key="2">
    <source>
        <dbReference type="Proteomes" id="UP001642260"/>
    </source>
</evidence>